<dbReference type="PROSITE" id="PS50297">
    <property type="entry name" value="ANK_REP_REGION"/>
    <property type="match status" value="2"/>
</dbReference>
<organism evidence="10 11">
    <name type="scientific">Volvox africanus</name>
    <dbReference type="NCBI Taxonomy" id="51714"/>
    <lineage>
        <taxon>Eukaryota</taxon>
        <taxon>Viridiplantae</taxon>
        <taxon>Chlorophyta</taxon>
        <taxon>core chlorophytes</taxon>
        <taxon>Chlorophyceae</taxon>
        <taxon>CS clade</taxon>
        <taxon>Chlamydomonadales</taxon>
        <taxon>Volvocaceae</taxon>
        <taxon>Volvox</taxon>
    </lineage>
</organism>
<dbReference type="PANTHER" id="PTHR24161:SF85">
    <property type="entry name" value="PALMITOYLTRANSFERASE HIP14"/>
    <property type="match status" value="1"/>
</dbReference>
<evidence type="ECO:0000259" key="9">
    <source>
        <dbReference type="PROSITE" id="PS50089"/>
    </source>
</evidence>
<dbReference type="CDD" id="cd16449">
    <property type="entry name" value="RING-HC"/>
    <property type="match status" value="1"/>
</dbReference>
<feature type="region of interest" description="Disordered" evidence="8">
    <location>
        <begin position="1146"/>
        <end position="1180"/>
    </location>
</feature>
<evidence type="ECO:0000313" key="10">
    <source>
        <dbReference type="EMBL" id="GIL60124.1"/>
    </source>
</evidence>
<feature type="domain" description="RING-type" evidence="9">
    <location>
        <begin position="1328"/>
        <end position="1370"/>
    </location>
</feature>
<dbReference type="InterPro" id="IPR002110">
    <property type="entry name" value="Ankyrin_rpt"/>
</dbReference>
<feature type="compositionally biased region" description="Polar residues" evidence="8">
    <location>
        <begin position="474"/>
        <end position="483"/>
    </location>
</feature>
<dbReference type="PROSITE" id="PS50089">
    <property type="entry name" value="ZF_RING_2"/>
    <property type="match status" value="1"/>
</dbReference>
<gene>
    <name evidence="10" type="ORF">Vafri_14752</name>
</gene>
<evidence type="ECO:0000313" key="11">
    <source>
        <dbReference type="Proteomes" id="UP000747399"/>
    </source>
</evidence>
<dbReference type="Proteomes" id="UP000747399">
    <property type="component" value="Unassembled WGS sequence"/>
</dbReference>
<feature type="compositionally biased region" description="Low complexity" evidence="8">
    <location>
        <begin position="560"/>
        <end position="577"/>
    </location>
</feature>
<feature type="repeat" description="ANK" evidence="6">
    <location>
        <begin position="165"/>
        <end position="197"/>
    </location>
</feature>
<protein>
    <recommendedName>
        <fullName evidence="9">RING-type domain-containing protein</fullName>
    </recommendedName>
</protein>
<dbReference type="Pfam" id="PF13920">
    <property type="entry name" value="zf-C3HC4_3"/>
    <property type="match status" value="1"/>
</dbReference>
<feature type="region of interest" description="Disordered" evidence="8">
    <location>
        <begin position="1237"/>
        <end position="1262"/>
    </location>
</feature>
<evidence type="ECO:0000256" key="5">
    <source>
        <dbReference type="ARBA" id="ARBA00023043"/>
    </source>
</evidence>
<dbReference type="Pfam" id="PF00023">
    <property type="entry name" value="Ank"/>
    <property type="match status" value="1"/>
</dbReference>
<dbReference type="EMBL" id="BNCO01000038">
    <property type="protein sequence ID" value="GIL60124.1"/>
    <property type="molecule type" value="Genomic_DNA"/>
</dbReference>
<sequence>MNSDLHASPGQPHGAFTVKSQLPGCCIYFRLPFFLAVEEGDATEVLKFLREDALWLKVSEKKGKRTAWHIAAAKGHVQVLQALVARTREDDVRLIWNLSTPLSSRVRAVATGRDAPGPDERVFALVNCRTTLGPTPLTLAAEHDHPEAIKYLISVGADPWMGDNEGRNPAHYAARTGAIRALQVLLEEEKPLTSRASNRNLPGTRYVDSLDTFGFSPLHYATWANRKSAMMLLIGFDANIIARSLIVHDEFSNLPPGSSPLHIASFLGDLERVKLLLRAYYETAADLLPSQTAMLGTTERRRRARSHPDPRLILTRTQRLPYRIAERAGHRNLLDWLDPSVPLMFLFGGEDDVPGTSGEQGGIVTLIGVSRLTVIAAKALHQALLTSLDVAADDIRRYEEEAEARRRRREERRLAREAKAAAQSLKQGKEPSPADSGIRGRIRRLIQRASRDGSGGVGDGAAVATADGGGRTLSGATAGTTSDAVPKTGWRPWRSRTRKGRRKLALSGQGDGVMAAAAAAAAAGLDRNQSNGAVPRSPRRRRRRSTLGTAGRVASAASLGGTAPTAADADGATAASAVNGDRDDGAAGNSELEQMQSTQGGSSGVLNSSQRHRLFRSSGSQRSQQQQQQQQQQHAQAQASQQPLSSPGLNASGTAADAQAGPETTVAGTAVGGSGTPESLRHGSTDGGGGGGAGGGGAGGGGGFAASLTRTMQRLYRGSLRRQSSGSTSSDPAQAQLNERLNRAGIIIPEGPDVAVAYFTPGREPRYNMPTQILLPAGGAFNAGQRSSGTAIGPASPTPAYPATRTVEDDRSFPSGAAAPAVAASDRGLDPGSPTASQSTSTLITKLLNGRQGSDGMSSGGVSNNGGGDGVSAYLAGQARVSCGRAASVSDDGAAASISAAPAAATSLATATEAIMSPRSMETNSNLDFQLQPAVSRHGVVDLPPIRSAGTSRMPSFRTSIHLPGAASITAESESGSPVPSALLPPPSLPPAGRPSSNGVTASSTTDPSQMLEVVAVIPNPAEVNTTAGDGDGGNAGTTAIAATEGGDDAINTTSGRSLSSGIGRVGAGALQLFNSLRETLRGASSRQLVEVLPIARRSPAQSTSRAHRRNRRIRTPDSSIRGGRMAEPSQAVAVVAEDLGTAVGASAGGGRGTGPPAGIDQVRPNTSQHRGSVHSHPHGSLAARGVRVASGWPHARLSLHGRVSGVTHPDAAALGPNSNGFNANGAGAVTRRRMPFRQSPAPSGEGGEHQGQGTTTPEAGVGNAACDVAAAPAVAAAAAAPSPVDSVPAMVPGAAALSSSFSSTSSMESAGGTHAVTAIEDDNEDVCPVCLDEGPNLLVQSCRHHLCMECARDLVKRHSLTPALCPYCRGVICGFKARVAAGQAAEKRS</sequence>
<dbReference type="InterPro" id="IPR013083">
    <property type="entry name" value="Znf_RING/FYVE/PHD"/>
</dbReference>
<dbReference type="SMART" id="SM00248">
    <property type="entry name" value="ANK"/>
    <property type="match status" value="6"/>
</dbReference>
<dbReference type="SUPFAM" id="SSF48403">
    <property type="entry name" value="Ankyrin repeat"/>
    <property type="match status" value="1"/>
</dbReference>
<feature type="compositionally biased region" description="Polar residues" evidence="8">
    <location>
        <begin position="998"/>
        <end position="1007"/>
    </location>
</feature>
<dbReference type="Gene3D" id="3.30.40.10">
    <property type="entry name" value="Zinc/RING finger domain, C3HC4 (zinc finger)"/>
    <property type="match status" value="1"/>
</dbReference>
<evidence type="ECO:0000256" key="8">
    <source>
        <dbReference type="SAM" id="MobiDB-lite"/>
    </source>
</evidence>
<evidence type="ECO:0000256" key="1">
    <source>
        <dbReference type="ARBA" id="ARBA00022723"/>
    </source>
</evidence>
<evidence type="ECO:0000256" key="3">
    <source>
        <dbReference type="ARBA" id="ARBA00022771"/>
    </source>
</evidence>
<evidence type="ECO:0000256" key="7">
    <source>
        <dbReference type="PROSITE-ProRule" id="PRU00175"/>
    </source>
</evidence>
<dbReference type="GO" id="GO:0008270">
    <property type="term" value="F:zinc ion binding"/>
    <property type="evidence" value="ECO:0007669"/>
    <property type="project" value="UniProtKB-KW"/>
</dbReference>
<reference evidence="10" key="1">
    <citation type="journal article" date="2021" name="Proc. Natl. Acad. Sci. U.S.A.">
        <title>Three genomes in the algal genus Volvox reveal the fate of a haploid sex-determining region after a transition to homothallism.</title>
        <authorList>
            <person name="Yamamoto K."/>
            <person name="Hamaji T."/>
            <person name="Kawai-Toyooka H."/>
            <person name="Matsuzaki R."/>
            <person name="Takahashi F."/>
            <person name="Nishimura Y."/>
            <person name="Kawachi M."/>
            <person name="Noguchi H."/>
            <person name="Minakuchi Y."/>
            <person name="Umen J.G."/>
            <person name="Toyoda A."/>
            <person name="Nozaki H."/>
        </authorList>
    </citation>
    <scope>NUCLEOTIDE SEQUENCE</scope>
    <source>
        <strain evidence="10">NIES-3780</strain>
    </source>
</reference>
<feature type="region of interest" description="Disordered" evidence="8">
    <location>
        <begin position="1100"/>
        <end position="1127"/>
    </location>
</feature>
<name>A0A8J4F525_9CHLO</name>
<keyword evidence="4" id="KW-0862">Zinc</keyword>
<proteinExistence type="predicted"/>
<dbReference type="SUPFAM" id="SSF57850">
    <property type="entry name" value="RING/U-box"/>
    <property type="match status" value="1"/>
</dbReference>
<accession>A0A8J4F525</accession>
<feature type="compositionally biased region" description="Polar residues" evidence="8">
    <location>
        <begin position="591"/>
        <end position="609"/>
    </location>
</feature>
<feature type="repeat" description="ANK" evidence="6">
    <location>
        <begin position="132"/>
        <end position="164"/>
    </location>
</feature>
<feature type="compositionally biased region" description="Basic residues" evidence="8">
    <location>
        <begin position="493"/>
        <end position="504"/>
    </location>
</feature>
<feature type="region of interest" description="Disordered" evidence="8">
    <location>
        <begin position="969"/>
        <end position="1007"/>
    </location>
</feature>
<dbReference type="PROSITE" id="PS00518">
    <property type="entry name" value="ZF_RING_1"/>
    <property type="match status" value="1"/>
</dbReference>
<feature type="region of interest" description="Disordered" evidence="8">
    <location>
        <begin position="784"/>
        <end position="841"/>
    </location>
</feature>
<keyword evidence="3 7" id="KW-0863">Zinc-finger</keyword>
<dbReference type="Pfam" id="PF12796">
    <property type="entry name" value="Ank_2"/>
    <property type="match status" value="1"/>
</dbReference>
<dbReference type="PANTHER" id="PTHR24161">
    <property type="entry name" value="ANK_REP_REGION DOMAIN-CONTAINING PROTEIN-RELATED"/>
    <property type="match status" value="1"/>
</dbReference>
<dbReference type="Gene3D" id="1.25.40.20">
    <property type="entry name" value="Ankyrin repeat-containing domain"/>
    <property type="match status" value="2"/>
</dbReference>
<dbReference type="InterPro" id="IPR017907">
    <property type="entry name" value="Znf_RING_CS"/>
</dbReference>
<feature type="compositionally biased region" description="Gly residues" evidence="8">
    <location>
        <begin position="685"/>
        <end position="704"/>
    </location>
</feature>
<keyword evidence="11" id="KW-1185">Reference proteome</keyword>
<dbReference type="InterPro" id="IPR036770">
    <property type="entry name" value="Ankyrin_rpt-contain_sf"/>
</dbReference>
<feature type="compositionally biased region" description="Pro residues" evidence="8">
    <location>
        <begin position="983"/>
        <end position="993"/>
    </location>
</feature>
<feature type="repeat" description="ANK" evidence="6">
    <location>
        <begin position="256"/>
        <end position="278"/>
    </location>
</feature>
<feature type="compositionally biased region" description="Low complexity" evidence="8">
    <location>
        <begin position="617"/>
        <end position="646"/>
    </location>
</feature>
<comment type="caution">
    <text evidence="10">The sequence shown here is derived from an EMBL/GenBank/DDBJ whole genome shotgun (WGS) entry which is preliminary data.</text>
</comment>
<dbReference type="PROSITE" id="PS50088">
    <property type="entry name" value="ANK_REPEAT"/>
    <property type="match status" value="3"/>
</dbReference>
<dbReference type="InterPro" id="IPR001841">
    <property type="entry name" value="Znf_RING"/>
</dbReference>
<keyword evidence="5 6" id="KW-0040">ANK repeat</keyword>
<evidence type="ECO:0000256" key="4">
    <source>
        <dbReference type="ARBA" id="ARBA00022833"/>
    </source>
</evidence>
<evidence type="ECO:0000256" key="2">
    <source>
        <dbReference type="ARBA" id="ARBA00022737"/>
    </source>
</evidence>
<feature type="compositionally biased region" description="Gly residues" evidence="8">
    <location>
        <begin position="1147"/>
        <end position="1156"/>
    </location>
</feature>
<feature type="region of interest" description="Disordered" evidence="8">
    <location>
        <begin position="406"/>
        <end position="705"/>
    </location>
</feature>
<keyword evidence="2" id="KW-0677">Repeat</keyword>
<keyword evidence="1" id="KW-0479">Metal-binding</keyword>
<evidence type="ECO:0000256" key="6">
    <source>
        <dbReference type="PROSITE-ProRule" id="PRU00023"/>
    </source>
</evidence>